<evidence type="ECO:0000256" key="2">
    <source>
        <dbReference type="SAM" id="Phobius"/>
    </source>
</evidence>
<keyword evidence="2" id="KW-0472">Membrane</keyword>
<evidence type="ECO:0000256" key="1">
    <source>
        <dbReference type="SAM" id="MobiDB-lite"/>
    </source>
</evidence>
<comment type="caution">
    <text evidence="4">The sequence shown here is derived from an EMBL/GenBank/DDBJ whole genome shotgun (WGS) entry which is preliminary data.</text>
</comment>
<dbReference type="InterPro" id="IPR025403">
    <property type="entry name" value="TgpA-like_C"/>
</dbReference>
<keyword evidence="5" id="KW-1185">Reference proteome</keyword>
<feature type="region of interest" description="Disordered" evidence="1">
    <location>
        <begin position="414"/>
        <end position="433"/>
    </location>
</feature>
<dbReference type="RefSeq" id="WP_190920856.1">
    <property type="nucleotide sequence ID" value="NZ_JACXIZ010000044.1"/>
</dbReference>
<evidence type="ECO:0000313" key="4">
    <source>
        <dbReference type="EMBL" id="MBD2847753.1"/>
    </source>
</evidence>
<feature type="transmembrane region" description="Helical" evidence="2">
    <location>
        <begin position="66"/>
        <end position="83"/>
    </location>
</feature>
<protein>
    <submittedName>
        <fullName evidence="4">DUF4129 domain-containing protein</fullName>
    </submittedName>
</protein>
<feature type="transmembrane region" description="Helical" evidence="2">
    <location>
        <begin position="39"/>
        <end position="57"/>
    </location>
</feature>
<dbReference type="AlphaFoldDB" id="A0A927BVS7"/>
<evidence type="ECO:0000259" key="3">
    <source>
        <dbReference type="Pfam" id="PF13559"/>
    </source>
</evidence>
<feature type="domain" description="Protein-glutamine gamma-glutamyltransferase-like C-terminal" evidence="3">
    <location>
        <begin position="357"/>
        <end position="424"/>
    </location>
</feature>
<feature type="transmembrane region" description="Helical" evidence="2">
    <location>
        <begin position="12"/>
        <end position="33"/>
    </location>
</feature>
<name>A0A927BVS7_9BACL</name>
<organism evidence="4 5">
    <name type="scientific">Paenibacillus sabuli</name>
    <dbReference type="NCBI Taxonomy" id="2772509"/>
    <lineage>
        <taxon>Bacteria</taxon>
        <taxon>Bacillati</taxon>
        <taxon>Bacillota</taxon>
        <taxon>Bacilli</taxon>
        <taxon>Bacillales</taxon>
        <taxon>Paenibacillaceae</taxon>
        <taxon>Paenibacillus</taxon>
    </lineage>
</organism>
<reference evidence="4" key="1">
    <citation type="submission" date="2020-09" db="EMBL/GenBank/DDBJ databases">
        <title>A novel bacterium of genus Paenibacillus, isolated from South China Sea.</title>
        <authorList>
            <person name="Huang H."/>
            <person name="Mo K."/>
            <person name="Hu Y."/>
        </authorList>
    </citation>
    <scope>NUCLEOTIDE SEQUENCE</scope>
    <source>
        <strain evidence="4">IB182496</strain>
    </source>
</reference>
<keyword evidence="2" id="KW-1133">Transmembrane helix</keyword>
<accession>A0A927BVS7</accession>
<proteinExistence type="predicted"/>
<feature type="transmembrane region" description="Helical" evidence="2">
    <location>
        <begin position="149"/>
        <end position="168"/>
    </location>
</feature>
<keyword evidence="2" id="KW-0812">Transmembrane</keyword>
<gene>
    <name evidence="4" type="ORF">IDH44_21380</name>
</gene>
<feature type="transmembrane region" description="Helical" evidence="2">
    <location>
        <begin position="265"/>
        <end position="286"/>
    </location>
</feature>
<dbReference type="Proteomes" id="UP000621560">
    <property type="component" value="Unassembled WGS sequence"/>
</dbReference>
<feature type="transmembrane region" description="Helical" evidence="2">
    <location>
        <begin position="118"/>
        <end position="137"/>
    </location>
</feature>
<dbReference type="Pfam" id="PF13559">
    <property type="entry name" value="DUF4129"/>
    <property type="match status" value="1"/>
</dbReference>
<feature type="transmembrane region" description="Helical" evidence="2">
    <location>
        <begin position="193"/>
        <end position="209"/>
    </location>
</feature>
<evidence type="ECO:0000313" key="5">
    <source>
        <dbReference type="Proteomes" id="UP000621560"/>
    </source>
</evidence>
<dbReference type="EMBL" id="JACXIZ010000044">
    <property type="protein sequence ID" value="MBD2847753.1"/>
    <property type="molecule type" value="Genomic_DNA"/>
</dbReference>
<sequence length="433" mass="47427">MKSRIAGLGLAVLRGAAETLLYLAPLLVLGTLLLPPQAMWSWLVALPLLQGAGWLLAHPAWLRNRLAVLLYSLLIGGLCGFALASHPGAAAAAAIPAAWSVWRGARMHGELWLARFPLAAYLVGLGVYFIVSALAALNPNLGVRPQALVWPGLAALLTTLLAMSRGTIRQETFSDASRPAVAGSVLRHNRGQVLALFAVAVVLGLLQQLDALVRWLRDRIAAWLDGLGGGEQQLPPEQPPAEQPPMQLPEETREPAVWMEWLERILLVVVYALLIALVVVLVVQAFKRLPPLVARVYRYLLRRLGRTEAAPPQAGYVDEVESLFDGFAWRPGKGRGARRSEPRKQGPLTNAEQVRQLYRRTLAAAIKRGYTPRAHLTPRETLRELELRADADPGLRAALTDLYERVRYSGDELGDEELQALSEAGRQQPRRGG</sequence>